<sequence>MLKEDRLKDTILDDNAAIYNNRDNKSEKQKLKEMSFSEKISYLKTYYLTKTVIIIAIIGFVGYLGYSILSPKAENVLYTAIINYALTETEAAKLEEDFTKLLELNPEKETVLFDASFYLGRNGDVSEYTLSSEQKLTTYLFAGEIDVLIAPEADFKKYAGFGYLSKLTDELPTDLCTQLADSFFYSTTEDNPASGAYGIYLDGAELYDSNGKAIENPVIGIVVNSEYKPNAIELIRYLYQKY</sequence>
<organism evidence="1 2">
    <name type="scientific">Anaerocolumna cellulosilytica</name>
    <dbReference type="NCBI Taxonomy" id="433286"/>
    <lineage>
        <taxon>Bacteria</taxon>
        <taxon>Bacillati</taxon>
        <taxon>Bacillota</taxon>
        <taxon>Clostridia</taxon>
        <taxon>Lachnospirales</taxon>
        <taxon>Lachnospiraceae</taxon>
        <taxon>Anaerocolumna</taxon>
    </lineage>
</organism>
<dbReference type="KEGG" id="acel:acsn021_40240"/>
<keyword evidence="2" id="KW-1185">Reference proteome</keyword>
<dbReference type="EMBL" id="AP023367">
    <property type="protein sequence ID" value="BCJ96455.1"/>
    <property type="molecule type" value="Genomic_DNA"/>
</dbReference>
<proteinExistence type="predicted"/>
<name>A0A6S6RBR1_9FIRM</name>
<dbReference type="AlphaFoldDB" id="A0A6S6RBR1"/>
<protein>
    <submittedName>
        <fullName evidence="1">Uncharacterized protein</fullName>
    </submittedName>
</protein>
<evidence type="ECO:0000313" key="1">
    <source>
        <dbReference type="EMBL" id="BCJ96455.1"/>
    </source>
</evidence>
<dbReference type="RefSeq" id="WP_184095407.1">
    <property type="nucleotide sequence ID" value="NZ_AP023367.1"/>
</dbReference>
<evidence type="ECO:0000313" key="2">
    <source>
        <dbReference type="Proteomes" id="UP000515561"/>
    </source>
</evidence>
<gene>
    <name evidence="1" type="ORF">acsn021_40240</name>
</gene>
<dbReference type="Proteomes" id="UP000515561">
    <property type="component" value="Chromosome"/>
</dbReference>
<accession>A0A6S6RBR1</accession>
<reference evidence="1 2" key="1">
    <citation type="journal article" date="2016" name="Int. J. Syst. Evol. Microbiol.">
        <title>Descriptions of Anaerotaenia torta gen. nov., sp. nov. and Anaerocolumna cellulosilytica gen. nov., sp. nov. isolated from a methanogenic reactor of cattle waste.</title>
        <authorList>
            <person name="Uek A."/>
            <person name="Ohtaki Y."/>
            <person name="Kaku N."/>
            <person name="Ueki K."/>
        </authorList>
    </citation>
    <scope>NUCLEOTIDE SEQUENCE [LARGE SCALE GENOMIC DNA]</scope>
    <source>
        <strain evidence="1 2">SN021</strain>
    </source>
</reference>